<reference evidence="2" key="1">
    <citation type="submission" date="2025-08" db="UniProtKB">
        <authorList>
            <consortium name="Ensembl"/>
        </authorList>
    </citation>
    <scope>IDENTIFICATION</scope>
</reference>
<evidence type="ECO:0008006" key="4">
    <source>
        <dbReference type="Google" id="ProtNLM"/>
    </source>
</evidence>
<dbReference type="Ensembl" id="ENSPMGT00000029460.1">
    <property type="protein sequence ID" value="ENSPMGP00000027658.1"/>
    <property type="gene ID" value="ENSPMGG00000022315.1"/>
</dbReference>
<feature type="chain" id="PRO_5017184621" description="Interferon-induced protein 44-like" evidence="1">
    <location>
        <begin position="33"/>
        <end position="205"/>
    </location>
</feature>
<evidence type="ECO:0000256" key="1">
    <source>
        <dbReference type="SAM" id="SignalP"/>
    </source>
</evidence>
<keyword evidence="1" id="KW-0732">Signal</keyword>
<dbReference type="SUPFAM" id="SSF52540">
    <property type="entry name" value="P-loop containing nucleoside triphosphate hydrolases"/>
    <property type="match status" value="1"/>
</dbReference>
<dbReference type="AlphaFoldDB" id="A0A3B4BDN8"/>
<dbReference type="PANTHER" id="PTHR14241:SF1">
    <property type="entry name" value="INTERFERON-INDUCED PROTEIN 44-RELATED"/>
    <property type="match status" value="1"/>
</dbReference>
<dbReference type="PANTHER" id="PTHR14241">
    <property type="entry name" value="INTERFERON-INDUCED PROTEIN 44"/>
    <property type="match status" value="1"/>
</dbReference>
<dbReference type="Proteomes" id="UP000261520">
    <property type="component" value="Unplaced"/>
</dbReference>
<accession>A0A3B4BDN8</accession>
<evidence type="ECO:0000313" key="2">
    <source>
        <dbReference type="Ensembl" id="ENSPMGP00000027658.1"/>
    </source>
</evidence>
<name>A0A3B4BDN8_9GOBI</name>
<keyword evidence="3" id="KW-1185">Reference proteome</keyword>
<organism evidence="2 3">
    <name type="scientific">Periophthalmus magnuspinnatus</name>
    <dbReference type="NCBI Taxonomy" id="409849"/>
    <lineage>
        <taxon>Eukaryota</taxon>
        <taxon>Metazoa</taxon>
        <taxon>Chordata</taxon>
        <taxon>Craniata</taxon>
        <taxon>Vertebrata</taxon>
        <taxon>Euteleostomi</taxon>
        <taxon>Actinopterygii</taxon>
        <taxon>Neopterygii</taxon>
        <taxon>Teleostei</taxon>
        <taxon>Neoteleostei</taxon>
        <taxon>Acanthomorphata</taxon>
        <taxon>Gobiaria</taxon>
        <taxon>Gobiiformes</taxon>
        <taxon>Gobioidei</taxon>
        <taxon>Gobiidae</taxon>
        <taxon>Oxudercinae</taxon>
        <taxon>Periophthalmus</taxon>
    </lineage>
</organism>
<protein>
    <recommendedName>
        <fullName evidence="4">Interferon-induced protein 44-like</fullName>
    </recommendedName>
</protein>
<evidence type="ECO:0000313" key="3">
    <source>
        <dbReference type="Proteomes" id="UP000261520"/>
    </source>
</evidence>
<dbReference type="GO" id="GO:0006955">
    <property type="term" value="P:immune response"/>
    <property type="evidence" value="ECO:0007669"/>
    <property type="project" value="TreeGrafter"/>
</dbReference>
<proteinExistence type="predicted"/>
<dbReference type="STRING" id="409849.ENSPMGP00000027658"/>
<sequence>GGGASSTSLPQGRYMIIFFISLLSFTFTDIMGLEPGNSGILPEDVKLAMEGHMMEGYKFHHDSPLSETDQYFNREPTLEDKFHILVCVLPANSPHMHETVVEKIKRVRESTKDLNIPDMAIVTKIDLSTKEIMEDVKKVYTSAYLHKNMKSLSSMVGIPLNYMFPVQNYSAGEMERDNDMDILLLTALKHMMIYGSDFIDNQLHP</sequence>
<feature type="signal peptide" evidence="1">
    <location>
        <begin position="1"/>
        <end position="32"/>
    </location>
</feature>
<reference evidence="2" key="2">
    <citation type="submission" date="2025-09" db="UniProtKB">
        <authorList>
            <consortium name="Ensembl"/>
        </authorList>
    </citation>
    <scope>IDENTIFICATION</scope>
</reference>
<dbReference type="InterPro" id="IPR027417">
    <property type="entry name" value="P-loop_NTPase"/>
</dbReference>